<evidence type="ECO:0000313" key="3">
    <source>
        <dbReference type="Proteomes" id="UP000053144"/>
    </source>
</evidence>
<organism evidence="2 3">
    <name type="scientific">Phaseolus angularis</name>
    <name type="common">Azuki bean</name>
    <name type="synonym">Vigna angularis</name>
    <dbReference type="NCBI Taxonomy" id="3914"/>
    <lineage>
        <taxon>Eukaryota</taxon>
        <taxon>Viridiplantae</taxon>
        <taxon>Streptophyta</taxon>
        <taxon>Embryophyta</taxon>
        <taxon>Tracheophyta</taxon>
        <taxon>Spermatophyta</taxon>
        <taxon>Magnoliopsida</taxon>
        <taxon>eudicotyledons</taxon>
        <taxon>Gunneridae</taxon>
        <taxon>Pentapetalae</taxon>
        <taxon>rosids</taxon>
        <taxon>fabids</taxon>
        <taxon>Fabales</taxon>
        <taxon>Fabaceae</taxon>
        <taxon>Papilionoideae</taxon>
        <taxon>50 kb inversion clade</taxon>
        <taxon>NPAAA clade</taxon>
        <taxon>indigoferoid/millettioid clade</taxon>
        <taxon>Phaseoleae</taxon>
        <taxon>Vigna</taxon>
    </lineage>
</organism>
<name>A0A0L9UJL6_PHAAN</name>
<feature type="region of interest" description="Disordered" evidence="1">
    <location>
        <begin position="1"/>
        <end position="39"/>
    </location>
</feature>
<sequence>MASMDKTTAAPTVTAEPETDPAAPASGAGVGEPWADTVAENTVRRRRMVRDMNMIFDDAMGK</sequence>
<protein>
    <submittedName>
        <fullName evidence="2">Uncharacterized protein</fullName>
    </submittedName>
</protein>
<dbReference type="Proteomes" id="UP000053144">
    <property type="component" value="Chromosome 5"/>
</dbReference>
<feature type="compositionally biased region" description="Low complexity" evidence="1">
    <location>
        <begin position="7"/>
        <end position="25"/>
    </location>
</feature>
<dbReference type="AlphaFoldDB" id="A0A0L9UJL6"/>
<evidence type="ECO:0000313" key="2">
    <source>
        <dbReference type="EMBL" id="KOM42891.1"/>
    </source>
</evidence>
<dbReference type="Gramene" id="KOM42891">
    <property type="protein sequence ID" value="KOM42891"/>
    <property type="gene ID" value="LR48_Vigan05g049500"/>
</dbReference>
<reference evidence="3" key="1">
    <citation type="journal article" date="2015" name="Proc. Natl. Acad. Sci. U.S.A.">
        <title>Genome sequencing of adzuki bean (Vigna angularis) provides insight into high starch and low fat accumulation and domestication.</title>
        <authorList>
            <person name="Yang K."/>
            <person name="Tian Z."/>
            <person name="Chen C."/>
            <person name="Luo L."/>
            <person name="Zhao B."/>
            <person name="Wang Z."/>
            <person name="Yu L."/>
            <person name="Li Y."/>
            <person name="Sun Y."/>
            <person name="Li W."/>
            <person name="Chen Y."/>
            <person name="Li Y."/>
            <person name="Zhang Y."/>
            <person name="Ai D."/>
            <person name="Zhao J."/>
            <person name="Shang C."/>
            <person name="Ma Y."/>
            <person name="Wu B."/>
            <person name="Wang M."/>
            <person name="Gao L."/>
            <person name="Sun D."/>
            <person name="Zhang P."/>
            <person name="Guo F."/>
            <person name="Wang W."/>
            <person name="Li Y."/>
            <person name="Wang J."/>
            <person name="Varshney R.K."/>
            <person name="Wang J."/>
            <person name="Ling H.Q."/>
            <person name="Wan P."/>
        </authorList>
    </citation>
    <scope>NUCLEOTIDE SEQUENCE</scope>
    <source>
        <strain evidence="3">cv. Jingnong 6</strain>
    </source>
</reference>
<dbReference type="EMBL" id="CM003375">
    <property type="protein sequence ID" value="KOM42891.1"/>
    <property type="molecule type" value="Genomic_DNA"/>
</dbReference>
<evidence type="ECO:0000256" key="1">
    <source>
        <dbReference type="SAM" id="MobiDB-lite"/>
    </source>
</evidence>
<gene>
    <name evidence="2" type="ORF">LR48_Vigan05g049500</name>
</gene>
<proteinExistence type="predicted"/>
<accession>A0A0L9UJL6</accession>